<dbReference type="PROSITE" id="PS00134">
    <property type="entry name" value="TRYPSIN_HIS"/>
    <property type="match status" value="1"/>
</dbReference>
<evidence type="ECO:0000256" key="5">
    <source>
        <dbReference type="ARBA" id="ARBA00023157"/>
    </source>
</evidence>
<organism evidence="7 8">
    <name type="scientific">Embleya hyalina</name>
    <dbReference type="NCBI Taxonomy" id="516124"/>
    <lineage>
        <taxon>Bacteria</taxon>
        <taxon>Bacillati</taxon>
        <taxon>Actinomycetota</taxon>
        <taxon>Actinomycetes</taxon>
        <taxon>Kitasatosporales</taxon>
        <taxon>Streptomycetaceae</taxon>
        <taxon>Embleya</taxon>
    </lineage>
</organism>
<feature type="domain" description="Peptidase S1" evidence="6">
    <location>
        <begin position="49"/>
        <end position="287"/>
    </location>
</feature>
<dbReference type="SMART" id="SM00020">
    <property type="entry name" value="Tryp_SPc"/>
    <property type="match status" value="1"/>
</dbReference>
<dbReference type="InterPro" id="IPR001254">
    <property type="entry name" value="Trypsin_dom"/>
</dbReference>
<sequence>MMVRAPERNERSSFRRYTRGSTAALAAIVVAAVLTGAAPSAPAGPPRGVVGGSPADTATYPWAVALSSRAEYGSARSGQFCGGTLIAPTKVLTAAHCMFDQNGQRDDRPDLKVIQGRTDLRTTAGREVAVGSVYVNPGFDAGRISGDWAVLTLEEPLSTAGASLVGADEDVYAADTPSTVVGWGDTTGRGDYSPTLRQVTVPLVSDAACATAYPGGRYGTYDAASMVCAGEKRGGKDACSADSGGPLLVGGRVAGIVSWGDGCALAGKPGVYTRVAAFVRDIRDAAGL</sequence>
<accession>A0A401YZ97</accession>
<name>A0A401YZ97_9ACTN</name>
<proteinExistence type="inferred from homology"/>
<dbReference type="EMBL" id="BIFH01000036">
    <property type="protein sequence ID" value="GCD99962.1"/>
    <property type="molecule type" value="Genomic_DNA"/>
</dbReference>
<dbReference type="SUPFAM" id="SSF50494">
    <property type="entry name" value="Trypsin-like serine proteases"/>
    <property type="match status" value="1"/>
</dbReference>
<evidence type="ECO:0000256" key="4">
    <source>
        <dbReference type="ARBA" id="ARBA00022825"/>
    </source>
</evidence>
<dbReference type="InterPro" id="IPR009003">
    <property type="entry name" value="Peptidase_S1_PA"/>
</dbReference>
<dbReference type="InterPro" id="IPR001314">
    <property type="entry name" value="Peptidase_S1A"/>
</dbReference>
<evidence type="ECO:0000256" key="1">
    <source>
        <dbReference type="ARBA" id="ARBA00007664"/>
    </source>
</evidence>
<dbReference type="FunFam" id="2.40.10.10:FF:000036">
    <property type="entry name" value="Trypsin beta"/>
    <property type="match status" value="1"/>
</dbReference>
<dbReference type="PROSITE" id="PS50240">
    <property type="entry name" value="TRYPSIN_DOM"/>
    <property type="match status" value="1"/>
</dbReference>
<keyword evidence="8" id="KW-1185">Reference proteome</keyword>
<evidence type="ECO:0000259" key="6">
    <source>
        <dbReference type="PROSITE" id="PS50240"/>
    </source>
</evidence>
<comment type="caution">
    <text evidence="7">The sequence shown here is derived from an EMBL/GenBank/DDBJ whole genome shotgun (WGS) entry which is preliminary data.</text>
</comment>
<keyword evidence="2 7" id="KW-0645">Protease</keyword>
<dbReference type="CDD" id="cd00190">
    <property type="entry name" value="Tryp_SPc"/>
    <property type="match status" value="1"/>
</dbReference>
<dbReference type="InterPro" id="IPR018114">
    <property type="entry name" value="TRYPSIN_HIS"/>
</dbReference>
<keyword evidence="5" id="KW-1015">Disulfide bond</keyword>
<dbReference type="InterPro" id="IPR043504">
    <property type="entry name" value="Peptidase_S1_PA_chymotrypsin"/>
</dbReference>
<reference evidence="7 8" key="1">
    <citation type="submission" date="2018-12" db="EMBL/GenBank/DDBJ databases">
        <title>Draft genome sequence of Embleya hyalina NBRC 13850T.</title>
        <authorList>
            <person name="Komaki H."/>
            <person name="Hosoyama A."/>
            <person name="Kimura A."/>
            <person name="Ichikawa N."/>
            <person name="Tamura T."/>
        </authorList>
    </citation>
    <scope>NUCLEOTIDE SEQUENCE [LARGE SCALE GENOMIC DNA]</scope>
    <source>
        <strain evidence="7 8">NBRC 13850</strain>
    </source>
</reference>
<dbReference type="Gene3D" id="2.40.10.10">
    <property type="entry name" value="Trypsin-like serine proteases"/>
    <property type="match status" value="1"/>
</dbReference>
<dbReference type="AlphaFoldDB" id="A0A401YZ97"/>
<gene>
    <name evidence="7" type="ORF">EHYA_07686</name>
</gene>
<evidence type="ECO:0000256" key="3">
    <source>
        <dbReference type="ARBA" id="ARBA00022801"/>
    </source>
</evidence>
<dbReference type="InterPro" id="IPR050430">
    <property type="entry name" value="Peptidase_S1"/>
</dbReference>
<dbReference type="Proteomes" id="UP000286931">
    <property type="component" value="Unassembled WGS sequence"/>
</dbReference>
<evidence type="ECO:0000313" key="7">
    <source>
        <dbReference type="EMBL" id="GCD99962.1"/>
    </source>
</evidence>
<dbReference type="PANTHER" id="PTHR24276">
    <property type="entry name" value="POLYSERASE-RELATED"/>
    <property type="match status" value="1"/>
</dbReference>
<dbReference type="PRINTS" id="PR00722">
    <property type="entry name" value="CHYMOTRYPSIN"/>
</dbReference>
<dbReference type="PANTHER" id="PTHR24276:SF98">
    <property type="entry name" value="FI18310P1-RELATED"/>
    <property type="match status" value="1"/>
</dbReference>
<keyword evidence="4" id="KW-0720">Serine protease</keyword>
<protein>
    <submittedName>
        <fullName evidence="7">Serine protease</fullName>
    </submittedName>
</protein>
<evidence type="ECO:0000313" key="8">
    <source>
        <dbReference type="Proteomes" id="UP000286931"/>
    </source>
</evidence>
<evidence type="ECO:0000256" key="2">
    <source>
        <dbReference type="ARBA" id="ARBA00022670"/>
    </source>
</evidence>
<dbReference type="Pfam" id="PF00089">
    <property type="entry name" value="Trypsin"/>
    <property type="match status" value="1"/>
</dbReference>
<comment type="similarity">
    <text evidence="1">Belongs to the peptidase S1 family.</text>
</comment>
<dbReference type="GO" id="GO:0006508">
    <property type="term" value="P:proteolysis"/>
    <property type="evidence" value="ECO:0007669"/>
    <property type="project" value="UniProtKB-KW"/>
</dbReference>
<dbReference type="GO" id="GO:0004252">
    <property type="term" value="F:serine-type endopeptidase activity"/>
    <property type="evidence" value="ECO:0007669"/>
    <property type="project" value="InterPro"/>
</dbReference>
<keyword evidence="3" id="KW-0378">Hydrolase</keyword>